<dbReference type="KEGG" id="upv:EJN92_13835"/>
<feature type="domain" description="Histidine kinase" evidence="11">
    <location>
        <begin position="208"/>
        <end position="416"/>
    </location>
</feature>
<evidence type="ECO:0000256" key="10">
    <source>
        <dbReference type="SAM" id="Phobius"/>
    </source>
</evidence>
<dbReference type="AlphaFoldDB" id="A0A3S9HR50"/>
<evidence type="ECO:0000259" key="12">
    <source>
        <dbReference type="PROSITE" id="PS50885"/>
    </source>
</evidence>
<evidence type="ECO:0000256" key="3">
    <source>
        <dbReference type="ARBA" id="ARBA00012438"/>
    </source>
</evidence>
<dbReference type="InterPro" id="IPR036097">
    <property type="entry name" value="HisK_dim/P_sf"/>
</dbReference>
<keyword evidence="10" id="KW-1133">Transmembrane helix</keyword>
<dbReference type="GO" id="GO:0000155">
    <property type="term" value="F:phosphorelay sensor kinase activity"/>
    <property type="evidence" value="ECO:0007669"/>
    <property type="project" value="InterPro"/>
</dbReference>
<dbReference type="GO" id="GO:0005524">
    <property type="term" value="F:ATP binding"/>
    <property type="evidence" value="ECO:0007669"/>
    <property type="project" value="UniProtKB-KW"/>
</dbReference>
<evidence type="ECO:0000313" key="14">
    <source>
        <dbReference type="Proteomes" id="UP000275663"/>
    </source>
</evidence>
<name>A0A3S9HR50_9BURK</name>
<dbReference type="InterPro" id="IPR005467">
    <property type="entry name" value="His_kinase_dom"/>
</dbReference>
<evidence type="ECO:0000256" key="6">
    <source>
        <dbReference type="ARBA" id="ARBA00022679"/>
    </source>
</evidence>
<gene>
    <name evidence="13" type="ORF">EJN92_13835</name>
</gene>
<proteinExistence type="predicted"/>
<evidence type="ECO:0000256" key="4">
    <source>
        <dbReference type="ARBA" id="ARBA00022475"/>
    </source>
</evidence>
<evidence type="ECO:0000256" key="9">
    <source>
        <dbReference type="ARBA" id="ARBA00022840"/>
    </source>
</evidence>
<dbReference type="PRINTS" id="PR00344">
    <property type="entry name" value="BCTRLSENSOR"/>
</dbReference>
<evidence type="ECO:0000256" key="5">
    <source>
        <dbReference type="ARBA" id="ARBA00022553"/>
    </source>
</evidence>
<dbReference type="SMART" id="SM00388">
    <property type="entry name" value="HisKA"/>
    <property type="match status" value="1"/>
</dbReference>
<dbReference type="InterPro" id="IPR050980">
    <property type="entry name" value="2C_sensor_his_kinase"/>
</dbReference>
<keyword evidence="9" id="KW-0067">ATP-binding</keyword>
<dbReference type="InterPro" id="IPR003660">
    <property type="entry name" value="HAMP_dom"/>
</dbReference>
<keyword evidence="8 13" id="KW-0418">Kinase</keyword>
<dbReference type="SUPFAM" id="SSF55874">
    <property type="entry name" value="ATPase domain of HSP90 chaperone/DNA topoisomerase II/histidine kinase"/>
    <property type="match status" value="1"/>
</dbReference>
<keyword evidence="4" id="KW-1003">Cell membrane</keyword>
<dbReference type="EMBL" id="CP034464">
    <property type="protein sequence ID" value="AZP14574.1"/>
    <property type="molecule type" value="Genomic_DNA"/>
</dbReference>
<dbReference type="PROSITE" id="PS50109">
    <property type="entry name" value="HIS_KIN"/>
    <property type="match status" value="1"/>
</dbReference>
<dbReference type="Proteomes" id="UP000275663">
    <property type="component" value="Chromosome"/>
</dbReference>
<dbReference type="Gene3D" id="1.10.287.130">
    <property type="match status" value="1"/>
</dbReference>
<dbReference type="InterPro" id="IPR004358">
    <property type="entry name" value="Sig_transdc_His_kin-like_C"/>
</dbReference>
<dbReference type="Pfam" id="PF00512">
    <property type="entry name" value="HisKA"/>
    <property type="match status" value="1"/>
</dbReference>
<keyword evidence="6" id="KW-0808">Transferase</keyword>
<sequence length="418" mass="45788">MLASLVLAFVLMALIWQILLNSPRYFKLNMEHFSQIATDVLPASGVSKERQLVTLKRWGTWMDSDLSLYAPDGTLLNSTKSDAPARVPDNVKQGWFFGFPFSVIGHLSDQRWLLMQSNRVFFAPTLGQVLLALLVALALALGSYPIVRRLTKRLEHLQESVHALGQGALATRVAVEGDDEVAHLAMSFNQSAARIEALMAAQKSLLANASHELRSPLTRLRMAVELMQEQAAPAIRLELSRNINELDQLIEEILLSSRLEANMANPHTNEELDLTGLLAEECALTDALLTIQVQHGAAEGGALLQGDPKLLRRLLRNLLENAQRYGGTAAPEVLLLISPQQLQVDVCDRGAGIPLEQRERIFEAFYRVPGASESHGGVGLGLSLVRQIAQRHGGQVQCLAGEGGGSCFRVILPRAVRL</sequence>
<dbReference type="EC" id="2.7.13.3" evidence="3"/>
<keyword evidence="5" id="KW-0597">Phosphoprotein</keyword>
<accession>A0A3S9HR50</accession>
<dbReference type="InterPro" id="IPR003661">
    <property type="entry name" value="HisK_dim/P_dom"/>
</dbReference>
<feature type="domain" description="HAMP" evidence="12">
    <location>
        <begin position="148"/>
        <end position="200"/>
    </location>
</feature>
<dbReference type="PANTHER" id="PTHR44936">
    <property type="entry name" value="SENSOR PROTEIN CREC"/>
    <property type="match status" value="1"/>
</dbReference>
<keyword evidence="10" id="KW-0812">Transmembrane</keyword>
<evidence type="ECO:0000313" key="13">
    <source>
        <dbReference type="EMBL" id="AZP14574.1"/>
    </source>
</evidence>
<dbReference type="Pfam" id="PF00672">
    <property type="entry name" value="HAMP"/>
    <property type="match status" value="1"/>
</dbReference>
<feature type="transmembrane region" description="Helical" evidence="10">
    <location>
        <begin position="121"/>
        <end position="147"/>
    </location>
</feature>
<dbReference type="CDD" id="cd06225">
    <property type="entry name" value="HAMP"/>
    <property type="match status" value="1"/>
</dbReference>
<comment type="subcellular location">
    <subcellularLocation>
        <location evidence="2">Cell membrane</location>
        <topology evidence="2">Multi-pass membrane protein</topology>
    </subcellularLocation>
</comment>
<reference evidence="13 14" key="1">
    <citation type="journal article" date="2011" name="Int. J. Syst. Evol. Microbiol.">
        <title>Description of Undibacterium oligocarboniphilum sp. nov., isolated from purified water, and Undibacterium pigrum strain CCUG 49012 as the type strain of Undibacterium parvum sp. nov., and emended descriptions of the genus Undibacterium and the species Undibacterium pigrum.</title>
        <authorList>
            <person name="Eder W."/>
            <person name="Wanner G."/>
            <person name="Ludwig W."/>
            <person name="Busse H.J."/>
            <person name="Ziemke-Kageler F."/>
            <person name="Lang E."/>
        </authorList>
    </citation>
    <scope>NUCLEOTIDE SEQUENCE [LARGE SCALE GENOMIC DNA]</scope>
    <source>
        <strain evidence="13 14">DSM 23061</strain>
    </source>
</reference>
<evidence type="ECO:0000256" key="8">
    <source>
        <dbReference type="ARBA" id="ARBA00022777"/>
    </source>
</evidence>
<dbReference type="SUPFAM" id="SSF158472">
    <property type="entry name" value="HAMP domain-like"/>
    <property type="match status" value="1"/>
</dbReference>
<dbReference type="CDD" id="cd00075">
    <property type="entry name" value="HATPase"/>
    <property type="match status" value="1"/>
</dbReference>
<dbReference type="SMART" id="SM00387">
    <property type="entry name" value="HATPase_c"/>
    <property type="match status" value="1"/>
</dbReference>
<dbReference type="GO" id="GO:0005886">
    <property type="term" value="C:plasma membrane"/>
    <property type="evidence" value="ECO:0007669"/>
    <property type="project" value="UniProtKB-SubCell"/>
</dbReference>
<dbReference type="InterPro" id="IPR036890">
    <property type="entry name" value="HATPase_C_sf"/>
</dbReference>
<dbReference type="Gene3D" id="3.30.565.10">
    <property type="entry name" value="Histidine kinase-like ATPase, C-terminal domain"/>
    <property type="match status" value="1"/>
</dbReference>
<dbReference type="PANTHER" id="PTHR44936:SF10">
    <property type="entry name" value="SENSOR PROTEIN RSTB"/>
    <property type="match status" value="1"/>
</dbReference>
<protein>
    <recommendedName>
        <fullName evidence="3">histidine kinase</fullName>
        <ecNumber evidence="3">2.7.13.3</ecNumber>
    </recommendedName>
</protein>
<comment type="catalytic activity">
    <reaction evidence="1">
        <text>ATP + protein L-histidine = ADP + protein N-phospho-L-histidine.</text>
        <dbReference type="EC" id="2.7.13.3"/>
    </reaction>
</comment>
<dbReference type="OrthoDB" id="9804645at2"/>
<dbReference type="CDD" id="cd00082">
    <property type="entry name" value="HisKA"/>
    <property type="match status" value="1"/>
</dbReference>
<keyword evidence="10" id="KW-0472">Membrane</keyword>
<dbReference type="Pfam" id="PF02518">
    <property type="entry name" value="HATPase_c"/>
    <property type="match status" value="1"/>
</dbReference>
<evidence type="ECO:0000256" key="1">
    <source>
        <dbReference type="ARBA" id="ARBA00000085"/>
    </source>
</evidence>
<organism evidence="13 14">
    <name type="scientific">Undibacterium parvum</name>
    <dbReference type="NCBI Taxonomy" id="401471"/>
    <lineage>
        <taxon>Bacteria</taxon>
        <taxon>Pseudomonadati</taxon>
        <taxon>Pseudomonadota</taxon>
        <taxon>Betaproteobacteria</taxon>
        <taxon>Burkholderiales</taxon>
        <taxon>Oxalobacteraceae</taxon>
        <taxon>Undibacterium</taxon>
    </lineage>
</organism>
<evidence type="ECO:0000256" key="2">
    <source>
        <dbReference type="ARBA" id="ARBA00004651"/>
    </source>
</evidence>
<dbReference type="PROSITE" id="PS50885">
    <property type="entry name" value="HAMP"/>
    <property type="match status" value="1"/>
</dbReference>
<evidence type="ECO:0000256" key="7">
    <source>
        <dbReference type="ARBA" id="ARBA00022741"/>
    </source>
</evidence>
<dbReference type="SMART" id="SM00304">
    <property type="entry name" value="HAMP"/>
    <property type="match status" value="1"/>
</dbReference>
<evidence type="ECO:0000259" key="11">
    <source>
        <dbReference type="PROSITE" id="PS50109"/>
    </source>
</evidence>
<dbReference type="SUPFAM" id="SSF47384">
    <property type="entry name" value="Homodimeric domain of signal transducing histidine kinase"/>
    <property type="match status" value="1"/>
</dbReference>
<keyword evidence="7" id="KW-0547">Nucleotide-binding</keyword>
<keyword evidence="14" id="KW-1185">Reference proteome</keyword>
<dbReference type="InterPro" id="IPR003594">
    <property type="entry name" value="HATPase_dom"/>
</dbReference>